<keyword evidence="23" id="KW-1185">Reference proteome</keyword>
<evidence type="ECO:0000256" key="9">
    <source>
        <dbReference type="ARBA" id="ARBA00022553"/>
    </source>
</evidence>
<dbReference type="InterPro" id="IPR033391">
    <property type="entry name" value="FBPase_N"/>
</dbReference>
<evidence type="ECO:0000313" key="23">
    <source>
        <dbReference type="Proteomes" id="UP000830375"/>
    </source>
</evidence>
<feature type="domain" description="Fructose-1-6-bisphosphatase class I N-terminal" evidence="20">
    <location>
        <begin position="368"/>
        <end position="454"/>
    </location>
</feature>
<evidence type="ECO:0000256" key="10">
    <source>
        <dbReference type="ARBA" id="ARBA00022723"/>
    </source>
</evidence>
<keyword evidence="7" id="KW-0312">Gluconeogenesis</keyword>
<keyword evidence="9" id="KW-0597">Phosphoprotein</keyword>
<keyword evidence="12" id="KW-0460">Magnesium</keyword>
<dbReference type="Proteomes" id="UP000830375">
    <property type="component" value="Unassembled WGS sequence"/>
</dbReference>
<dbReference type="HAMAP" id="MF_01855">
    <property type="entry name" value="FBPase_class1"/>
    <property type="match status" value="2"/>
</dbReference>
<evidence type="ECO:0000256" key="6">
    <source>
        <dbReference type="ARBA" id="ARBA00013093"/>
    </source>
</evidence>
<dbReference type="PROSITE" id="PS00124">
    <property type="entry name" value="FBPASE"/>
    <property type="match status" value="2"/>
</dbReference>
<dbReference type="InterPro" id="IPR020548">
    <property type="entry name" value="Fructose_bisphosphatase_AS"/>
</dbReference>
<reference evidence="22 23" key="1">
    <citation type="submission" date="2022-01" db="EMBL/GenBank/DDBJ databases">
        <title>A high-quality chromosome-level genome assembly of rohu carp, Labeo rohita.</title>
        <authorList>
            <person name="Arick M.A. II"/>
            <person name="Hsu C.-Y."/>
            <person name="Magbanua Z."/>
            <person name="Pechanova O."/>
            <person name="Grover C."/>
            <person name="Miller E."/>
            <person name="Thrash A."/>
            <person name="Ezzel L."/>
            <person name="Alam S."/>
            <person name="Benzie J."/>
            <person name="Hamilton M."/>
            <person name="Karsi A."/>
            <person name="Lawrence M.L."/>
            <person name="Peterson D.G."/>
        </authorList>
    </citation>
    <scope>NUCLEOTIDE SEQUENCE [LARGE SCALE GENOMIC DNA]</scope>
    <source>
        <strain evidence="23">BAU-BD-2019</strain>
        <tissue evidence="22">Blood</tissue>
    </source>
</reference>
<dbReference type="InterPro" id="IPR000146">
    <property type="entry name" value="FBPase_class-1"/>
</dbReference>
<name>A0ABQ8MNP0_LABRO</name>
<dbReference type="PANTHER" id="PTHR11556">
    <property type="entry name" value="FRUCTOSE-1,6-BISPHOSPHATASE-RELATED"/>
    <property type="match status" value="1"/>
</dbReference>
<dbReference type="Pfam" id="PF18913">
    <property type="entry name" value="FBPase_C"/>
    <property type="match status" value="2"/>
</dbReference>
<evidence type="ECO:0000256" key="19">
    <source>
        <dbReference type="RuleBase" id="RU000508"/>
    </source>
</evidence>
<gene>
    <name evidence="22" type="ORF">H4Q32_002677</name>
</gene>
<comment type="similarity">
    <text evidence="4 19">Belongs to the FBPase class 1 family.</text>
</comment>
<keyword evidence="11 19" id="KW-0378">Hydrolase</keyword>
<evidence type="ECO:0000256" key="5">
    <source>
        <dbReference type="ARBA" id="ARBA00011881"/>
    </source>
</evidence>
<evidence type="ECO:0000256" key="15">
    <source>
        <dbReference type="ARBA" id="ARBA00037308"/>
    </source>
</evidence>
<dbReference type="InterPro" id="IPR044015">
    <property type="entry name" value="FBPase_C_dom"/>
</dbReference>
<evidence type="ECO:0000256" key="16">
    <source>
        <dbReference type="ARBA" id="ARBA00040734"/>
    </source>
</evidence>
<dbReference type="Gene3D" id="3.30.540.10">
    <property type="entry name" value="Fructose-1,6-Bisphosphatase, subunit A, domain 1"/>
    <property type="match status" value="3"/>
</dbReference>
<keyword evidence="10" id="KW-0479">Metal-binding</keyword>
<proteinExistence type="inferred from homology"/>
<evidence type="ECO:0000256" key="8">
    <source>
        <dbReference type="ARBA" id="ARBA00022533"/>
    </source>
</evidence>
<keyword evidence="13" id="KW-0007">Acetylation</keyword>
<feature type="domain" description="Fructose-1-6-bisphosphatase class I N-terminal" evidence="20">
    <location>
        <begin position="13"/>
        <end position="175"/>
    </location>
</feature>
<dbReference type="EC" id="3.1.3.11" evidence="6"/>
<dbReference type="Pfam" id="PF00316">
    <property type="entry name" value="FBPase"/>
    <property type="match status" value="2"/>
</dbReference>
<dbReference type="PANTHER" id="PTHR11556:SF11">
    <property type="entry name" value="FRUCTOSE-1,6-BISPHOSPHATASE 1"/>
    <property type="match status" value="1"/>
</dbReference>
<protein>
    <recommendedName>
        <fullName evidence="16">Fructose-1,6-bisphosphatase 1</fullName>
        <ecNumber evidence="6">3.1.3.11</ecNumber>
    </recommendedName>
    <alternativeName>
        <fullName evidence="17">D-fructose-1,6-bisphosphate 1-phosphohydrolase 1</fullName>
    </alternativeName>
    <alternativeName>
        <fullName evidence="18">Liver FBPase</fullName>
    </alternativeName>
</protein>
<comment type="function">
    <text evidence="15">Catalyzes the hydrolysis of fructose 1,6-bisphosphate to fructose 6-phosphate in the presence of divalent cations, acting as a rate-limiting enzyme in gluconeogenesis. Plays a role in regulating glucose sensing and insulin secretion of pancreatic beta-cells. Appears to modulate glycerol gluconeogenesis in liver. Important regulator of appetite and adiposity; increased expression of the protein in liver after nutrient excess increases circulating satiety hormones and reduces appetite-stimulating neuropeptides and thus seems to provide a feedback mechanism to limit weight gain.</text>
</comment>
<dbReference type="CDD" id="cd00354">
    <property type="entry name" value="FBPase"/>
    <property type="match status" value="2"/>
</dbReference>
<evidence type="ECO:0000256" key="13">
    <source>
        <dbReference type="ARBA" id="ARBA00022990"/>
    </source>
</evidence>
<evidence type="ECO:0000256" key="18">
    <source>
        <dbReference type="ARBA" id="ARBA00042792"/>
    </source>
</evidence>
<comment type="cofactor">
    <cofactor evidence="2">
        <name>Mg(2+)</name>
        <dbReference type="ChEBI" id="CHEBI:18420"/>
    </cofactor>
</comment>
<feature type="domain" description="Fructose-1-6-bisphosphatase class 1 C-terminal" evidence="21">
    <location>
        <begin position="188"/>
        <end position="314"/>
    </location>
</feature>
<evidence type="ECO:0000256" key="11">
    <source>
        <dbReference type="ARBA" id="ARBA00022801"/>
    </source>
</evidence>
<dbReference type="PRINTS" id="PR00115">
    <property type="entry name" value="F16BPHPHTASE"/>
</dbReference>
<comment type="caution">
    <text evidence="22">The sequence shown here is derived from an EMBL/GenBank/DDBJ whole genome shotgun (WGS) entry which is preliminary data.</text>
</comment>
<dbReference type="InterPro" id="IPR028343">
    <property type="entry name" value="FBPtase"/>
</dbReference>
<accession>A0ABQ8MNP0</accession>
<comment type="subunit">
    <text evidence="5">Homotetramer.</text>
</comment>
<evidence type="ECO:0000256" key="14">
    <source>
        <dbReference type="ARBA" id="ARBA00023277"/>
    </source>
</evidence>
<evidence type="ECO:0000256" key="2">
    <source>
        <dbReference type="ARBA" id="ARBA00001946"/>
    </source>
</evidence>
<keyword evidence="8" id="KW-0021">Allosteric enzyme</keyword>
<dbReference type="Gene3D" id="3.40.190.80">
    <property type="match status" value="2"/>
</dbReference>
<evidence type="ECO:0000256" key="7">
    <source>
        <dbReference type="ARBA" id="ARBA00022432"/>
    </source>
</evidence>
<evidence type="ECO:0000256" key="3">
    <source>
        <dbReference type="ARBA" id="ARBA00004742"/>
    </source>
</evidence>
<organism evidence="22 23">
    <name type="scientific">Labeo rohita</name>
    <name type="common">Indian major carp</name>
    <name type="synonym">Cyprinus rohita</name>
    <dbReference type="NCBI Taxonomy" id="84645"/>
    <lineage>
        <taxon>Eukaryota</taxon>
        <taxon>Metazoa</taxon>
        <taxon>Chordata</taxon>
        <taxon>Craniata</taxon>
        <taxon>Vertebrata</taxon>
        <taxon>Euteleostomi</taxon>
        <taxon>Actinopterygii</taxon>
        <taxon>Neopterygii</taxon>
        <taxon>Teleostei</taxon>
        <taxon>Ostariophysi</taxon>
        <taxon>Cypriniformes</taxon>
        <taxon>Cyprinidae</taxon>
        <taxon>Labeoninae</taxon>
        <taxon>Labeonini</taxon>
        <taxon>Labeo</taxon>
    </lineage>
</organism>
<evidence type="ECO:0000259" key="20">
    <source>
        <dbReference type="Pfam" id="PF00316"/>
    </source>
</evidence>
<evidence type="ECO:0000256" key="12">
    <source>
        <dbReference type="ARBA" id="ARBA00022842"/>
    </source>
</evidence>
<evidence type="ECO:0000313" key="22">
    <source>
        <dbReference type="EMBL" id="KAI2664463.1"/>
    </source>
</evidence>
<comment type="catalytic activity">
    <reaction evidence="1">
        <text>beta-D-fructose 1,6-bisphosphate + H2O = beta-D-fructose 6-phosphate + phosphate</text>
        <dbReference type="Rhea" id="RHEA:11064"/>
        <dbReference type="ChEBI" id="CHEBI:15377"/>
        <dbReference type="ChEBI" id="CHEBI:32966"/>
        <dbReference type="ChEBI" id="CHEBI:43474"/>
        <dbReference type="ChEBI" id="CHEBI:57634"/>
        <dbReference type="EC" id="3.1.3.11"/>
    </reaction>
</comment>
<dbReference type="SUPFAM" id="SSF56655">
    <property type="entry name" value="Carbohydrate phosphatase"/>
    <property type="match status" value="2"/>
</dbReference>
<comment type="pathway">
    <text evidence="3">Carbohydrate biosynthesis; gluconeogenesis.</text>
</comment>
<evidence type="ECO:0000256" key="17">
    <source>
        <dbReference type="ARBA" id="ARBA00042758"/>
    </source>
</evidence>
<keyword evidence="14 19" id="KW-0119">Carbohydrate metabolism</keyword>
<evidence type="ECO:0000256" key="4">
    <source>
        <dbReference type="ARBA" id="ARBA00010941"/>
    </source>
</evidence>
<dbReference type="EMBL" id="JACTAM010000005">
    <property type="protein sequence ID" value="KAI2664463.1"/>
    <property type="molecule type" value="Genomic_DNA"/>
</dbReference>
<feature type="domain" description="Fructose-1-6-bisphosphatase class 1 C-terminal" evidence="21">
    <location>
        <begin position="459"/>
        <end position="587"/>
    </location>
</feature>
<evidence type="ECO:0000256" key="1">
    <source>
        <dbReference type="ARBA" id="ARBA00001273"/>
    </source>
</evidence>
<sequence>MSDRGSFDTNVVTLTRFLLEQGRKAKGTGELTTLLNAMCTAVKAISSAVRKAGIAHLYGIAGSTNVTGDQVKKLDILSNDLVINMIKSSFTSCVLVTEEHENAIIVEPDRRGKYVVCFDPLDGSSNIDCLASIGTIFAIYRKCTDSEPSEKDALQPGRNIVAAGYALYGSATMIAIGEFILVDRDVKIKKKGKIYSLNEGYALYFDPAVTEYLQKKKFPEDGSAPYGARYVGSMVADVHRTLVYGGIFLYPANVKSPKGKLRLLYECNPMAFIMEQAGGMATTGTTNILDIQPESLHQRVPVVMGSPDDVQEMSDQSVFDVDVWTLTRFVMETGRQAKGATGELTQLINSMLTAIKAISSAVRKAGLGKYIVCFDPLDGSSNIDCLAPIGTIFAIYKRNSEGEPTDKDALQPGNQIVCAGYALYGSATLVALSTGAGVNFFMLDPAIGEFILTDRNVKIKKKGKTYSINEGYAKYFEPAVNEYLKHKKYPEDGSAPYGARYVGSMVSDIHRTIAYGGIFMYPANEKSPKGKLRLLYECNPIAFLIEQAGGVATTGTQRVLDVIPESLHQRVPFVVGSADDVEEYLSFVKKHKK</sequence>
<evidence type="ECO:0000259" key="21">
    <source>
        <dbReference type="Pfam" id="PF18913"/>
    </source>
</evidence>